<proteinExistence type="predicted"/>
<sequence>MFIERACFCDKKLYLLVVRDSEESKLPSWFLESVAKDEGLVLKWSPQFQVVSKMAGTQPRNCRL</sequence>
<accession>A0ABQ8DUN7</accession>
<dbReference type="Proteomes" id="UP000824890">
    <property type="component" value="Unassembled WGS sequence"/>
</dbReference>
<protein>
    <submittedName>
        <fullName evidence="1">Uncharacterized protein</fullName>
    </submittedName>
</protein>
<dbReference type="EMBL" id="JAGKQM010000003">
    <property type="protein sequence ID" value="KAH0933102.1"/>
    <property type="molecule type" value="Genomic_DNA"/>
</dbReference>
<dbReference type="Gene3D" id="3.40.50.2000">
    <property type="entry name" value="Glycogen Phosphorylase B"/>
    <property type="match status" value="1"/>
</dbReference>
<gene>
    <name evidence="1" type="ORF">HID58_010219</name>
</gene>
<reference evidence="1 2" key="1">
    <citation type="submission" date="2021-05" db="EMBL/GenBank/DDBJ databases">
        <title>Genome Assembly of Synthetic Allotetraploid Brassica napus Reveals Homoeologous Exchanges between Subgenomes.</title>
        <authorList>
            <person name="Davis J.T."/>
        </authorList>
    </citation>
    <scope>NUCLEOTIDE SEQUENCE [LARGE SCALE GENOMIC DNA]</scope>
    <source>
        <strain evidence="2">cv. Da-Ae</strain>
        <tissue evidence="1">Seedling</tissue>
    </source>
</reference>
<evidence type="ECO:0000313" key="1">
    <source>
        <dbReference type="EMBL" id="KAH0933102.1"/>
    </source>
</evidence>
<comment type="caution">
    <text evidence="1">The sequence shown here is derived from an EMBL/GenBank/DDBJ whole genome shotgun (WGS) entry which is preliminary data.</text>
</comment>
<organism evidence="1 2">
    <name type="scientific">Brassica napus</name>
    <name type="common">Rape</name>
    <dbReference type="NCBI Taxonomy" id="3708"/>
    <lineage>
        <taxon>Eukaryota</taxon>
        <taxon>Viridiplantae</taxon>
        <taxon>Streptophyta</taxon>
        <taxon>Embryophyta</taxon>
        <taxon>Tracheophyta</taxon>
        <taxon>Spermatophyta</taxon>
        <taxon>Magnoliopsida</taxon>
        <taxon>eudicotyledons</taxon>
        <taxon>Gunneridae</taxon>
        <taxon>Pentapetalae</taxon>
        <taxon>rosids</taxon>
        <taxon>malvids</taxon>
        <taxon>Brassicales</taxon>
        <taxon>Brassicaceae</taxon>
        <taxon>Brassiceae</taxon>
        <taxon>Brassica</taxon>
    </lineage>
</organism>
<name>A0ABQ8DUN7_BRANA</name>
<keyword evidence="2" id="KW-1185">Reference proteome</keyword>
<evidence type="ECO:0000313" key="2">
    <source>
        <dbReference type="Proteomes" id="UP000824890"/>
    </source>
</evidence>